<protein>
    <submittedName>
        <fullName evidence="1">Uncharacterized protein</fullName>
    </submittedName>
</protein>
<name>A0A0A9G3B3_ARUDO</name>
<dbReference type="AlphaFoldDB" id="A0A0A9G3B3"/>
<accession>A0A0A9G3B3</accession>
<reference evidence="1" key="2">
    <citation type="journal article" date="2015" name="Data Brief">
        <title>Shoot transcriptome of the giant reed, Arundo donax.</title>
        <authorList>
            <person name="Barrero R.A."/>
            <person name="Guerrero F.D."/>
            <person name="Moolhuijzen P."/>
            <person name="Goolsby J.A."/>
            <person name="Tidwell J."/>
            <person name="Bellgard S.E."/>
            <person name="Bellgard M.I."/>
        </authorList>
    </citation>
    <scope>NUCLEOTIDE SEQUENCE</scope>
    <source>
        <tissue evidence="1">Shoot tissue taken approximately 20 cm above the soil surface</tissue>
    </source>
</reference>
<reference evidence="1" key="1">
    <citation type="submission" date="2014-09" db="EMBL/GenBank/DDBJ databases">
        <authorList>
            <person name="Magalhaes I.L.F."/>
            <person name="Oliveira U."/>
            <person name="Santos F.R."/>
            <person name="Vidigal T.H.D.A."/>
            <person name="Brescovit A.D."/>
            <person name="Santos A.J."/>
        </authorList>
    </citation>
    <scope>NUCLEOTIDE SEQUENCE</scope>
    <source>
        <tissue evidence="1">Shoot tissue taken approximately 20 cm above the soil surface</tissue>
    </source>
</reference>
<dbReference type="EMBL" id="GBRH01180860">
    <property type="protein sequence ID" value="JAE17036.1"/>
    <property type="molecule type" value="Transcribed_RNA"/>
</dbReference>
<evidence type="ECO:0000313" key="1">
    <source>
        <dbReference type="EMBL" id="JAE17036.1"/>
    </source>
</evidence>
<organism evidence="1">
    <name type="scientific">Arundo donax</name>
    <name type="common">Giant reed</name>
    <name type="synonym">Donax arundinaceus</name>
    <dbReference type="NCBI Taxonomy" id="35708"/>
    <lineage>
        <taxon>Eukaryota</taxon>
        <taxon>Viridiplantae</taxon>
        <taxon>Streptophyta</taxon>
        <taxon>Embryophyta</taxon>
        <taxon>Tracheophyta</taxon>
        <taxon>Spermatophyta</taxon>
        <taxon>Magnoliopsida</taxon>
        <taxon>Liliopsida</taxon>
        <taxon>Poales</taxon>
        <taxon>Poaceae</taxon>
        <taxon>PACMAD clade</taxon>
        <taxon>Arundinoideae</taxon>
        <taxon>Arundineae</taxon>
        <taxon>Arundo</taxon>
    </lineage>
</organism>
<proteinExistence type="predicted"/>
<sequence>MKCMHRNKMHLIHVKIVDDTGYNQHSCERTIKLSY</sequence>